<evidence type="ECO:0000259" key="1">
    <source>
        <dbReference type="Pfam" id="PF13614"/>
    </source>
</evidence>
<evidence type="ECO:0000313" key="2">
    <source>
        <dbReference type="EMBL" id="AST91106.1"/>
    </source>
</evidence>
<dbReference type="AlphaFoldDB" id="A0A223KNX7"/>
<reference evidence="2 3" key="1">
    <citation type="submission" date="2016-12" db="EMBL/GenBank/DDBJ databases">
        <title>The whole genome sequencing and assembly of Bacillus cohnii DSM 6307T strain.</title>
        <authorList>
            <person name="Lee Y.-J."/>
            <person name="Yi H."/>
            <person name="Bahn Y.-S."/>
            <person name="Kim J.F."/>
            <person name="Lee D.-W."/>
        </authorList>
    </citation>
    <scope>NUCLEOTIDE SEQUENCE [LARGE SCALE GENOMIC DNA]</scope>
    <source>
        <strain evidence="2 3">DSM 6307</strain>
    </source>
</reference>
<dbReference type="PANTHER" id="PTHR13696:SF99">
    <property type="entry name" value="COBYRINIC ACID AC-DIAMIDE SYNTHASE"/>
    <property type="match status" value="1"/>
</dbReference>
<feature type="domain" description="AAA" evidence="1">
    <location>
        <begin position="5"/>
        <end position="202"/>
    </location>
</feature>
<dbReference type="PANTHER" id="PTHR13696">
    <property type="entry name" value="P-LOOP CONTAINING NUCLEOSIDE TRIPHOSPHATE HYDROLASE"/>
    <property type="match status" value="1"/>
</dbReference>
<dbReference type="Proteomes" id="UP000215224">
    <property type="component" value="Chromosome"/>
</dbReference>
<protein>
    <recommendedName>
        <fullName evidence="1">AAA domain-containing protein</fullName>
    </recommendedName>
</protein>
<dbReference type="EMBL" id="CP018866">
    <property type="protein sequence ID" value="AST91106.1"/>
    <property type="molecule type" value="Genomic_DNA"/>
</dbReference>
<accession>A0A223KNX7</accession>
<dbReference type="SUPFAM" id="SSF52540">
    <property type="entry name" value="P-loop containing nucleoside triphosphate hydrolases"/>
    <property type="match status" value="1"/>
</dbReference>
<evidence type="ECO:0000313" key="3">
    <source>
        <dbReference type="Proteomes" id="UP000215224"/>
    </source>
</evidence>
<organism evidence="2 3">
    <name type="scientific">Sutcliffiella cohnii</name>
    <dbReference type="NCBI Taxonomy" id="33932"/>
    <lineage>
        <taxon>Bacteria</taxon>
        <taxon>Bacillati</taxon>
        <taxon>Bacillota</taxon>
        <taxon>Bacilli</taxon>
        <taxon>Bacillales</taxon>
        <taxon>Bacillaceae</taxon>
        <taxon>Sutcliffiella</taxon>
    </lineage>
</organism>
<dbReference type="InterPro" id="IPR050678">
    <property type="entry name" value="DNA_Partitioning_ATPase"/>
</dbReference>
<dbReference type="InterPro" id="IPR025669">
    <property type="entry name" value="AAA_dom"/>
</dbReference>
<dbReference type="CDD" id="cd02042">
    <property type="entry name" value="ParAB_family"/>
    <property type="match status" value="1"/>
</dbReference>
<proteinExistence type="predicted"/>
<name>A0A223KNX7_9BACI</name>
<dbReference type="InterPro" id="IPR027417">
    <property type="entry name" value="P-loop_NTPase"/>
</dbReference>
<sequence>MGRAKKIFVGNYKGGVGKTTSVYYLAHYLAERYKILLVDLDPQCSLSEICLKSTERDLIDLRDDESLNYALDMYLQSKKLNHARFSIDTRKLIKNCSRNHRNIDFIPSNLFYSNGGLDELAIDMTTEQAGLENLFILHNFLLDHQLEEKYDLIIFDCPPTNNLITQSGFLLSDYFIIPTIMDKVSTKGVAHYIKIVNKIYEKYCANKDYAPFIKLVFGDKPKLLGVFETMRKGPSLPQGQSELGDVKMYETAIKHLNSISEALSNGEISPEHLKYKELADEVKRDLDPTTLEVTL</sequence>
<dbReference type="RefSeq" id="WP_066411145.1">
    <property type="nucleotide sequence ID" value="NZ_CP018866.1"/>
</dbReference>
<gene>
    <name evidence="2" type="ORF">BC6307_07350</name>
</gene>
<keyword evidence="3" id="KW-1185">Reference proteome</keyword>
<dbReference type="Gene3D" id="3.40.50.300">
    <property type="entry name" value="P-loop containing nucleotide triphosphate hydrolases"/>
    <property type="match status" value="1"/>
</dbReference>
<dbReference type="Pfam" id="PF13614">
    <property type="entry name" value="AAA_31"/>
    <property type="match status" value="1"/>
</dbReference>
<dbReference type="STRING" id="1314751.GCA_001591425_00302"/>
<dbReference type="KEGG" id="bcoh:BC6307_07350"/>